<organism evidence="1 2">
    <name type="scientific">Anaerosacchariphilus polymeriproducens</name>
    <dbReference type="NCBI Taxonomy" id="1812858"/>
    <lineage>
        <taxon>Bacteria</taxon>
        <taxon>Bacillati</taxon>
        <taxon>Bacillota</taxon>
        <taxon>Clostridia</taxon>
        <taxon>Lachnospirales</taxon>
        <taxon>Lachnospiraceae</taxon>
        <taxon>Anaerosacchariphilus</taxon>
    </lineage>
</organism>
<dbReference type="EMBL" id="QRCT01000035">
    <property type="protein sequence ID" value="RDU22873.1"/>
    <property type="molecule type" value="Genomic_DNA"/>
</dbReference>
<dbReference type="RefSeq" id="WP_115482524.1">
    <property type="nucleotide sequence ID" value="NZ_QRCT01000035.1"/>
</dbReference>
<evidence type="ECO:0008006" key="3">
    <source>
        <dbReference type="Google" id="ProtNLM"/>
    </source>
</evidence>
<protein>
    <recommendedName>
        <fullName evidence="3">Protein Tlp homolog</fullName>
    </recommendedName>
</protein>
<dbReference type="AlphaFoldDB" id="A0A371ATH9"/>
<keyword evidence="2" id="KW-1185">Reference proteome</keyword>
<proteinExistence type="predicted"/>
<gene>
    <name evidence="1" type="ORF">DWV06_12435</name>
</gene>
<dbReference type="Proteomes" id="UP000255036">
    <property type="component" value="Unassembled WGS sequence"/>
</dbReference>
<comment type="caution">
    <text evidence="1">The sequence shown here is derived from an EMBL/GenBank/DDBJ whole genome shotgun (WGS) entry which is preliminary data.</text>
</comment>
<reference evidence="1 2" key="1">
    <citation type="submission" date="2018-07" db="EMBL/GenBank/DDBJ databases">
        <title>Anaerosacharophilus polymeroproducens gen. nov. sp. nov., an anaerobic bacterium isolated from salt field.</title>
        <authorList>
            <person name="Kim W."/>
            <person name="Yang S.-H."/>
            <person name="Oh J."/>
            <person name="Lee J.-H."/>
            <person name="Kwon K.K."/>
        </authorList>
    </citation>
    <scope>NUCLEOTIDE SEQUENCE [LARGE SCALE GENOMIC DNA]</scope>
    <source>
        <strain evidence="1 2">MCWD5</strain>
    </source>
</reference>
<sequence length="60" mass="7090">MNEIEKAIHVLKTNKETICDMISYNKNFEPKSDNARLEERKDALEIAIQALEEKKEREIK</sequence>
<evidence type="ECO:0000313" key="1">
    <source>
        <dbReference type="EMBL" id="RDU22873.1"/>
    </source>
</evidence>
<accession>A0A371ATH9</accession>
<name>A0A371ATH9_9FIRM</name>
<evidence type="ECO:0000313" key="2">
    <source>
        <dbReference type="Proteomes" id="UP000255036"/>
    </source>
</evidence>